<keyword evidence="1" id="KW-1133">Transmembrane helix</keyword>
<dbReference type="EMBL" id="JBHSQV010000006">
    <property type="protein sequence ID" value="MFC5985098.1"/>
    <property type="molecule type" value="Genomic_DNA"/>
</dbReference>
<protein>
    <submittedName>
        <fullName evidence="2">Uncharacterized protein</fullName>
    </submittedName>
</protein>
<organism evidence="2 3">
    <name type="scientific">Marinicrinis lubricantis</name>
    <dbReference type="NCBI Taxonomy" id="2086470"/>
    <lineage>
        <taxon>Bacteria</taxon>
        <taxon>Bacillati</taxon>
        <taxon>Bacillota</taxon>
        <taxon>Bacilli</taxon>
        <taxon>Bacillales</taxon>
        <taxon>Paenibacillaceae</taxon>
    </lineage>
</organism>
<feature type="transmembrane region" description="Helical" evidence="1">
    <location>
        <begin position="118"/>
        <end position="137"/>
    </location>
</feature>
<evidence type="ECO:0000313" key="3">
    <source>
        <dbReference type="Proteomes" id="UP001596250"/>
    </source>
</evidence>
<comment type="caution">
    <text evidence="2">The sequence shown here is derived from an EMBL/GenBank/DDBJ whole genome shotgun (WGS) entry which is preliminary data.</text>
</comment>
<dbReference type="Proteomes" id="UP001596250">
    <property type="component" value="Unassembled WGS sequence"/>
</dbReference>
<keyword evidence="3" id="KW-1185">Reference proteome</keyword>
<evidence type="ECO:0000313" key="2">
    <source>
        <dbReference type="EMBL" id="MFC5985098.1"/>
    </source>
</evidence>
<gene>
    <name evidence="2" type="ORF">ACFPXP_01150</name>
</gene>
<evidence type="ECO:0000256" key="1">
    <source>
        <dbReference type="SAM" id="Phobius"/>
    </source>
</evidence>
<accession>A0ABW1IJ79</accession>
<proteinExistence type="predicted"/>
<keyword evidence="1" id="KW-0472">Membrane</keyword>
<feature type="transmembrane region" description="Helical" evidence="1">
    <location>
        <begin position="94"/>
        <end position="112"/>
    </location>
</feature>
<name>A0ABW1IJ79_9BACL</name>
<keyword evidence="1" id="KW-0812">Transmembrane</keyword>
<reference evidence="3" key="1">
    <citation type="journal article" date="2019" name="Int. J. Syst. Evol. Microbiol.">
        <title>The Global Catalogue of Microorganisms (GCM) 10K type strain sequencing project: providing services to taxonomists for standard genome sequencing and annotation.</title>
        <authorList>
            <consortium name="The Broad Institute Genomics Platform"/>
            <consortium name="The Broad Institute Genome Sequencing Center for Infectious Disease"/>
            <person name="Wu L."/>
            <person name="Ma J."/>
        </authorList>
    </citation>
    <scope>NUCLEOTIDE SEQUENCE [LARGE SCALE GENOMIC DNA]</scope>
    <source>
        <strain evidence="3">CCM 8749</strain>
    </source>
</reference>
<dbReference type="RefSeq" id="WP_379891607.1">
    <property type="nucleotide sequence ID" value="NZ_CBCSCT010000036.1"/>
</dbReference>
<sequence length="153" mass="17476">MTSEQLERICWGVALPGFGQLLNGKYIKGLFFTVVEVIINLQSNLNEVILYSFLGQIGHAIQLANYDWLMFYPCFYIFSIWDAYKDAGGGTTKYAVLPCAFGAYFGTVGVMYSRVWLGPVWLGLGLFFVGMFIGNLLRKRMIRQNYRETNHLQ</sequence>